<dbReference type="PROSITE" id="PS51462">
    <property type="entry name" value="NUDIX"/>
    <property type="match status" value="1"/>
</dbReference>
<dbReference type="Proteomes" id="UP000218282">
    <property type="component" value="Unassembled WGS sequence"/>
</dbReference>
<sequence>MEKIISFVNICVKNGDHILLINRQHDNFKGWIPPGGKVIFPESFFEAAVRELEEETGLVATNLVLKGISGFTNEGAYERHVYYDFLCTAFSGSLKASREGIPKWWPISSLDTLPMQAEIRQRLPLYFRAGSFESINYWDNDIKAISKNSTKLYD</sequence>
<gene>
    <name evidence="4" type="ORF">RU86_GL000429</name>
</gene>
<dbReference type="SUPFAM" id="SSF55811">
    <property type="entry name" value="Nudix"/>
    <property type="match status" value="1"/>
</dbReference>
<organism evidence="4 5">
    <name type="scientific">Pseudolactococcus piscium</name>
    <dbReference type="NCBI Taxonomy" id="1364"/>
    <lineage>
        <taxon>Bacteria</taxon>
        <taxon>Bacillati</taxon>
        <taxon>Bacillota</taxon>
        <taxon>Bacilli</taxon>
        <taxon>Lactobacillales</taxon>
        <taxon>Streptococcaceae</taxon>
        <taxon>Pseudolactococcus</taxon>
    </lineage>
</organism>
<dbReference type="CDD" id="cd18875">
    <property type="entry name" value="NUDIX_Hydrolase"/>
    <property type="match status" value="1"/>
</dbReference>
<dbReference type="RefSeq" id="WP_096814680.1">
    <property type="nucleotide sequence ID" value="NZ_JXJW01000012.1"/>
</dbReference>
<dbReference type="Pfam" id="PF00293">
    <property type="entry name" value="NUDIX"/>
    <property type="match status" value="1"/>
</dbReference>
<keyword evidence="5" id="KW-1185">Reference proteome</keyword>
<feature type="domain" description="Nudix hydrolase" evidence="3">
    <location>
        <begin position="3"/>
        <end position="128"/>
    </location>
</feature>
<dbReference type="InterPro" id="IPR015797">
    <property type="entry name" value="NUDIX_hydrolase-like_dom_sf"/>
</dbReference>
<comment type="cofactor">
    <cofactor evidence="1">
        <name>Mg(2+)</name>
        <dbReference type="ChEBI" id="CHEBI:18420"/>
    </cofactor>
</comment>
<evidence type="ECO:0000256" key="1">
    <source>
        <dbReference type="ARBA" id="ARBA00001946"/>
    </source>
</evidence>
<dbReference type="PANTHER" id="PTHR43046">
    <property type="entry name" value="GDP-MANNOSE MANNOSYL HYDROLASE"/>
    <property type="match status" value="1"/>
</dbReference>
<keyword evidence="2" id="KW-0378">Hydrolase</keyword>
<dbReference type="GO" id="GO:0016787">
    <property type="term" value="F:hydrolase activity"/>
    <property type="evidence" value="ECO:0007669"/>
    <property type="project" value="UniProtKB-KW"/>
</dbReference>
<dbReference type="Gene3D" id="3.90.79.10">
    <property type="entry name" value="Nucleoside Triphosphate Pyrophosphohydrolase"/>
    <property type="match status" value="1"/>
</dbReference>
<dbReference type="AlphaFoldDB" id="A0A2A5RY76"/>
<proteinExistence type="predicted"/>
<dbReference type="PANTHER" id="PTHR43046:SF14">
    <property type="entry name" value="MUTT_NUDIX FAMILY PROTEIN"/>
    <property type="match status" value="1"/>
</dbReference>
<dbReference type="PROSITE" id="PS00893">
    <property type="entry name" value="NUDIX_BOX"/>
    <property type="match status" value="1"/>
</dbReference>
<dbReference type="EMBL" id="JXJW01000012">
    <property type="protein sequence ID" value="PCS06197.1"/>
    <property type="molecule type" value="Genomic_DNA"/>
</dbReference>
<evidence type="ECO:0000313" key="5">
    <source>
        <dbReference type="Proteomes" id="UP000218282"/>
    </source>
</evidence>
<dbReference type="InterPro" id="IPR000086">
    <property type="entry name" value="NUDIX_hydrolase_dom"/>
</dbReference>
<evidence type="ECO:0000313" key="4">
    <source>
        <dbReference type="EMBL" id="PCS06197.1"/>
    </source>
</evidence>
<accession>A0A2A5RY76</accession>
<dbReference type="InterPro" id="IPR020084">
    <property type="entry name" value="NUDIX_hydrolase_CS"/>
</dbReference>
<reference evidence="4 5" key="1">
    <citation type="submission" date="2014-12" db="EMBL/GenBank/DDBJ databases">
        <title>Draft genome sequences of 10 type strains of Lactococcus.</title>
        <authorList>
            <person name="Sun Z."/>
            <person name="Zhong Z."/>
            <person name="Liu W."/>
            <person name="Zhang W."/>
            <person name="Zhang H."/>
        </authorList>
    </citation>
    <scope>NUCLEOTIDE SEQUENCE [LARGE SCALE GENOMIC DNA]</scope>
    <source>
        <strain evidence="4 5">DSM 6634</strain>
    </source>
</reference>
<evidence type="ECO:0000256" key="2">
    <source>
        <dbReference type="ARBA" id="ARBA00022801"/>
    </source>
</evidence>
<protein>
    <submittedName>
        <fullName evidence="4">DNA mismatch repair protein MutT</fullName>
    </submittedName>
</protein>
<name>A0A2A5RY76_9LACT</name>
<comment type="caution">
    <text evidence="4">The sequence shown here is derived from an EMBL/GenBank/DDBJ whole genome shotgun (WGS) entry which is preliminary data.</text>
</comment>
<evidence type="ECO:0000259" key="3">
    <source>
        <dbReference type="PROSITE" id="PS51462"/>
    </source>
</evidence>